<feature type="region of interest" description="Disordered" evidence="9">
    <location>
        <begin position="1"/>
        <end position="42"/>
    </location>
</feature>
<dbReference type="GO" id="GO:0006397">
    <property type="term" value="P:mRNA processing"/>
    <property type="evidence" value="ECO:0007669"/>
    <property type="project" value="UniProtKB-KW"/>
</dbReference>
<evidence type="ECO:0000256" key="6">
    <source>
        <dbReference type="ARBA" id="ARBA00023187"/>
    </source>
</evidence>
<dbReference type="PROSITE" id="PS50102">
    <property type="entry name" value="RRM"/>
    <property type="match status" value="1"/>
</dbReference>
<evidence type="ECO:0000256" key="2">
    <source>
        <dbReference type="ARBA" id="ARBA00004496"/>
    </source>
</evidence>
<evidence type="ECO:0000259" key="10">
    <source>
        <dbReference type="PROSITE" id="PS50102"/>
    </source>
</evidence>
<keyword evidence="4" id="KW-0507">mRNA processing</keyword>
<dbReference type="InterPro" id="IPR000504">
    <property type="entry name" value="RRM_dom"/>
</dbReference>
<protein>
    <recommendedName>
        <fullName evidence="10">RRM domain-containing protein</fullName>
    </recommendedName>
</protein>
<comment type="subcellular location">
    <subcellularLocation>
        <location evidence="2">Cytoplasm</location>
    </subcellularLocation>
    <subcellularLocation>
        <location evidence="1">Nucleus</location>
    </subcellularLocation>
</comment>
<organism evidence="11 12">
    <name type="scientific">Desmophyllum pertusum</name>
    <dbReference type="NCBI Taxonomy" id="174260"/>
    <lineage>
        <taxon>Eukaryota</taxon>
        <taxon>Metazoa</taxon>
        <taxon>Cnidaria</taxon>
        <taxon>Anthozoa</taxon>
        <taxon>Hexacorallia</taxon>
        <taxon>Scleractinia</taxon>
        <taxon>Caryophylliina</taxon>
        <taxon>Caryophylliidae</taxon>
        <taxon>Desmophyllum</taxon>
    </lineage>
</organism>
<keyword evidence="3" id="KW-0963">Cytoplasm</keyword>
<keyword evidence="12" id="KW-1185">Reference proteome</keyword>
<evidence type="ECO:0000256" key="3">
    <source>
        <dbReference type="ARBA" id="ARBA00022490"/>
    </source>
</evidence>
<dbReference type="EMBL" id="MU827806">
    <property type="protein sequence ID" value="KAJ7325669.1"/>
    <property type="molecule type" value="Genomic_DNA"/>
</dbReference>
<dbReference type="PANTHER" id="PTHR15597:SF25">
    <property type="entry name" value="RNA BINDING PROTEIN FOX-1 HOMOLOG 3"/>
    <property type="match status" value="1"/>
</dbReference>
<sequence>MEQQVLSSLPAEVASTGNGTTEIAPNSQEHEPPVSNGVQYTQPLPVQPYTEVAVPPSIDTTQQLQLQTHQLQPSDVLIQNGDTGPKRLHVTNIPFRFRDHDLVQMFGQFGTLADCEIIYNERGSKGFGFVTFVNSADAMKAREKLNGTIVDGRKIEWHVLCVRECMCPPVWSTDQFSR</sequence>
<dbReference type="GO" id="GO:0003729">
    <property type="term" value="F:mRNA binding"/>
    <property type="evidence" value="ECO:0007669"/>
    <property type="project" value="TreeGrafter"/>
</dbReference>
<dbReference type="InterPro" id="IPR012677">
    <property type="entry name" value="Nucleotide-bd_a/b_plait_sf"/>
</dbReference>
<dbReference type="OrthoDB" id="5974989at2759"/>
<name>A0A9W9YCB3_9CNID</name>
<dbReference type="GO" id="GO:0008380">
    <property type="term" value="P:RNA splicing"/>
    <property type="evidence" value="ECO:0007669"/>
    <property type="project" value="UniProtKB-KW"/>
</dbReference>
<dbReference type="PANTHER" id="PTHR15597">
    <property type="entry name" value="ATAXIN 2-BINDING PROTEIN 1-RELATED"/>
    <property type="match status" value="1"/>
</dbReference>
<feature type="domain" description="RRM" evidence="10">
    <location>
        <begin position="86"/>
        <end position="156"/>
    </location>
</feature>
<keyword evidence="6" id="KW-0508">mRNA splicing</keyword>
<evidence type="ECO:0000256" key="1">
    <source>
        <dbReference type="ARBA" id="ARBA00004123"/>
    </source>
</evidence>
<dbReference type="Proteomes" id="UP001163046">
    <property type="component" value="Unassembled WGS sequence"/>
</dbReference>
<evidence type="ECO:0000256" key="8">
    <source>
        <dbReference type="PROSITE-ProRule" id="PRU00176"/>
    </source>
</evidence>
<accession>A0A9W9YCB3</accession>
<dbReference type="GO" id="GO:0005634">
    <property type="term" value="C:nucleus"/>
    <property type="evidence" value="ECO:0007669"/>
    <property type="project" value="UniProtKB-SubCell"/>
</dbReference>
<dbReference type="SUPFAM" id="SSF54928">
    <property type="entry name" value="RNA-binding domain, RBD"/>
    <property type="match status" value="1"/>
</dbReference>
<dbReference type="Pfam" id="PF00076">
    <property type="entry name" value="RRM_1"/>
    <property type="match status" value="1"/>
</dbReference>
<evidence type="ECO:0000256" key="7">
    <source>
        <dbReference type="ARBA" id="ARBA00023242"/>
    </source>
</evidence>
<gene>
    <name evidence="11" type="ORF">OS493_029093</name>
</gene>
<evidence type="ECO:0000256" key="4">
    <source>
        <dbReference type="ARBA" id="ARBA00022664"/>
    </source>
</evidence>
<dbReference type="AlphaFoldDB" id="A0A9W9YCB3"/>
<evidence type="ECO:0000256" key="5">
    <source>
        <dbReference type="ARBA" id="ARBA00022884"/>
    </source>
</evidence>
<keyword evidence="7" id="KW-0539">Nucleus</keyword>
<evidence type="ECO:0000256" key="9">
    <source>
        <dbReference type="SAM" id="MobiDB-lite"/>
    </source>
</evidence>
<dbReference type="FunFam" id="3.30.70.330:FF:000375">
    <property type="entry name" value="RNA binding fox-1 homolog 1"/>
    <property type="match status" value="1"/>
</dbReference>
<dbReference type="InterPro" id="IPR035979">
    <property type="entry name" value="RBD_domain_sf"/>
</dbReference>
<dbReference type="InterPro" id="IPR047131">
    <property type="entry name" value="RBFOX1-like"/>
</dbReference>
<evidence type="ECO:0000313" key="11">
    <source>
        <dbReference type="EMBL" id="KAJ7325669.1"/>
    </source>
</evidence>
<evidence type="ECO:0000313" key="12">
    <source>
        <dbReference type="Proteomes" id="UP001163046"/>
    </source>
</evidence>
<feature type="compositionally biased region" description="Polar residues" evidence="9">
    <location>
        <begin position="15"/>
        <end position="27"/>
    </location>
</feature>
<dbReference type="GO" id="GO:0000381">
    <property type="term" value="P:regulation of alternative mRNA splicing, via spliceosome"/>
    <property type="evidence" value="ECO:0007669"/>
    <property type="project" value="InterPro"/>
</dbReference>
<dbReference type="SMART" id="SM00360">
    <property type="entry name" value="RRM"/>
    <property type="match status" value="1"/>
</dbReference>
<keyword evidence="5 8" id="KW-0694">RNA-binding</keyword>
<dbReference type="Gene3D" id="3.30.70.330">
    <property type="match status" value="1"/>
</dbReference>
<dbReference type="GO" id="GO:0005737">
    <property type="term" value="C:cytoplasm"/>
    <property type="evidence" value="ECO:0007669"/>
    <property type="project" value="UniProtKB-SubCell"/>
</dbReference>
<reference evidence="11" key="1">
    <citation type="submission" date="2023-01" db="EMBL/GenBank/DDBJ databases">
        <title>Genome assembly of the deep-sea coral Lophelia pertusa.</title>
        <authorList>
            <person name="Herrera S."/>
            <person name="Cordes E."/>
        </authorList>
    </citation>
    <scope>NUCLEOTIDE SEQUENCE</scope>
    <source>
        <strain evidence="11">USNM1676648</strain>
        <tissue evidence="11">Polyp</tissue>
    </source>
</reference>
<comment type="caution">
    <text evidence="11">The sequence shown here is derived from an EMBL/GenBank/DDBJ whole genome shotgun (WGS) entry which is preliminary data.</text>
</comment>
<dbReference type="GO" id="GO:0007399">
    <property type="term" value="P:nervous system development"/>
    <property type="evidence" value="ECO:0007669"/>
    <property type="project" value="InterPro"/>
</dbReference>
<proteinExistence type="predicted"/>